<evidence type="ECO:0000256" key="4">
    <source>
        <dbReference type="ARBA" id="ARBA00023027"/>
    </source>
</evidence>
<evidence type="ECO:0000256" key="8">
    <source>
        <dbReference type="PIRSR" id="PIRSR000102-3"/>
    </source>
</evidence>
<dbReference type="RefSeq" id="WP_072659198.1">
    <property type="nucleotide sequence ID" value="NZ_BDFD01000005.1"/>
</dbReference>
<evidence type="ECO:0000313" key="12">
    <source>
        <dbReference type="Proteomes" id="UP000231632"/>
    </source>
</evidence>
<evidence type="ECO:0000256" key="3">
    <source>
        <dbReference type="ARBA" id="ARBA00023002"/>
    </source>
</evidence>
<dbReference type="PIRSF" id="PIRSF000102">
    <property type="entry name" value="Lac_mal_DH"/>
    <property type="match status" value="1"/>
</dbReference>
<dbReference type="FunFam" id="3.90.110.10:FF:000004">
    <property type="entry name" value="Malate dehydrogenase"/>
    <property type="match status" value="1"/>
</dbReference>
<proteinExistence type="inferred from homology"/>
<dbReference type="PANTHER" id="PTHR43128">
    <property type="entry name" value="L-2-HYDROXYCARBOXYLATE DEHYDROGENASE (NAD(P)(+))"/>
    <property type="match status" value="1"/>
</dbReference>
<dbReference type="Gene3D" id="3.40.50.720">
    <property type="entry name" value="NAD(P)-binding Rossmann-like Domain"/>
    <property type="match status" value="1"/>
</dbReference>
<feature type="binding site" evidence="5 8">
    <location>
        <begin position="23"/>
        <end position="28"/>
    </location>
    <ligand>
        <name>NAD(+)</name>
        <dbReference type="ChEBI" id="CHEBI:57540"/>
    </ligand>
</feature>
<dbReference type="CDD" id="cd01339">
    <property type="entry name" value="LDH-like_MDH"/>
    <property type="match status" value="1"/>
</dbReference>
<evidence type="ECO:0000259" key="9">
    <source>
        <dbReference type="Pfam" id="PF00056"/>
    </source>
</evidence>
<feature type="domain" description="Lactate/malate dehydrogenase C-terminal" evidence="10">
    <location>
        <begin position="161"/>
        <end position="311"/>
    </location>
</feature>
<dbReference type="Gene3D" id="3.90.110.10">
    <property type="entry name" value="Lactate dehydrogenase/glycoside hydrolase, family 4, C-terminal"/>
    <property type="match status" value="1"/>
</dbReference>
<sequence>MRWSDIHAADSSVFTRKKITVVGAGNVGATAAFLAATQELANIVLIDVVEGIPQGKALDMRGSSPILRFDSSVTGTNDYADTANSDLVIITAGIARKPGMSRDDLLAINAGIVADVTRNIVKHSPDCIILVVTNPLDAMVYTALRVSGFPKHRVIGMAGVLDSARMRSFIADELEVSINNVTAFVLGGHGDTMVPLPRYSTVAGIPVTELISEQRMKEICERTADGGAEVVRYLKTGSAFYAPAASVVQMAEAIIRDNKRVLPCCAYLEGEYGMNGYYLGVPCKLGAGGLEAIIELDLTEDEQSGLLRSMEAVADLVKVIDELGLY</sequence>
<dbReference type="InterPro" id="IPR001236">
    <property type="entry name" value="Lactate/malate_DH_N"/>
</dbReference>
<feature type="active site" description="Proton acceptor" evidence="5 6">
    <location>
        <position position="189"/>
    </location>
</feature>
<evidence type="ECO:0000259" key="10">
    <source>
        <dbReference type="Pfam" id="PF02866"/>
    </source>
</evidence>
<comment type="function">
    <text evidence="1 5">Catalyzes the reversible oxidation of malate to oxaloacetate.</text>
</comment>
<feature type="binding site" evidence="5 8">
    <location>
        <position position="109"/>
    </location>
    <ligand>
        <name>NAD(+)</name>
        <dbReference type="ChEBI" id="CHEBI:57540"/>
    </ligand>
</feature>
<dbReference type="OrthoDB" id="9802969at2"/>
<evidence type="ECO:0000256" key="7">
    <source>
        <dbReference type="PIRSR" id="PIRSR000102-2"/>
    </source>
</evidence>
<feature type="binding site" evidence="5 7">
    <location>
        <position position="165"/>
    </location>
    <ligand>
        <name>substrate</name>
    </ligand>
</feature>
<evidence type="ECO:0000256" key="5">
    <source>
        <dbReference type="HAMAP-Rule" id="MF_00487"/>
    </source>
</evidence>
<organism evidence="11 12">
    <name type="scientific">Mariprofundus micogutta</name>
    <dbReference type="NCBI Taxonomy" id="1921010"/>
    <lineage>
        <taxon>Bacteria</taxon>
        <taxon>Pseudomonadati</taxon>
        <taxon>Pseudomonadota</taxon>
        <taxon>Candidatius Mariprofundia</taxon>
        <taxon>Mariprofundales</taxon>
        <taxon>Mariprofundaceae</taxon>
        <taxon>Mariprofundus</taxon>
    </lineage>
</organism>
<name>A0A1L8CLZ5_9PROT</name>
<keyword evidence="2 5" id="KW-0816">Tricarboxylic acid cycle</keyword>
<dbReference type="AlphaFoldDB" id="A0A1L8CLZ5"/>
<gene>
    <name evidence="5" type="primary">mdh</name>
    <name evidence="11" type="ORF">MMIC_P0827</name>
</gene>
<dbReference type="Proteomes" id="UP000231632">
    <property type="component" value="Unassembled WGS sequence"/>
</dbReference>
<dbReference type="NCBIfam" id="TIGR01763">
    <property type="entry name" value="MalateDH_bact"/>
    <property type="match status" value="1"/>
</dbReference>
<dbReference type="GO" id="GO:0006089">
    <property type="term" value="P:lactate metabolic process"/>
    <property type="evidence" value="ECO:0007669"/>
    <property type="project" value="TreeGrafter"/>
</dbReference>
<dbReference type="PANTHER" id="PTHR43128:SF16">
    <property type="entry name" value="L-LACTATE DEHYDROGENASE"/>
    <property type="match status" value="1"/>
</dbReference>
<keyword evidence="3 5" id="KW-0560">Oxidoreductase</keyword>
<dbReference type="EC" id="1.1.1.37" evidence="5"/>
<dbReference type="STRING" id="1921010.MMIC_P0827"/>
<accession>A0A1L8CLZ5</accession>
<reference evidence="11 12" key="1">
    <citation type="journal article" date="2017" name="Arch. Microbiol.">
        <title>Mariprofundus micogutta sp. nov., a novel iron-oxidizing zetaproteobacterium isolated from a deep-sea hydrothermal field at the Bayonnaise knoll of the Izu-Ogasawara arc, and a description of Mariprofundales ord. nov. and Zetaproteobacteria classis nov.</title>
        <authorList>
            <person name="Makita H."/>
            <person name="Tanaka E."/>
            <person name="Mitsunobu S."/>
            <person name="Miyazaki M."/>
            <person name="Nunoura T."/>
            <person name="Uematsu K."/>
            <person name="Takaki Y."/>
            <person name="Nishi S."/>
            <person name="Shimamura S."/>
            <person name="Takai K."/>
        </authorList>
    </citation>
    <scope>NUCLEOTIDE SEQUENCE [LARGE SCALE GENOMIC DNA]</scope>
    <source>
        <strain evidence="11 12">ET2</strain>
    </source>
</reference>
<dbReference type="SUPFAM" id="SSF51735">
    <property type="entry name" value="NAD(P)-binding Rossmann-fold domains"/>
    <property type="match status" value="1"/>
</dbReference>
<feature type="binding site" evidence="5 7">
    <location>
        <position position="102"/>
    </location>
    <ligand>
        <name>substrate</name>
    </ligand>
</feature>
<dbReference type="InterPro" id="IPR011275">
    <property type="entry name" value="Malate_DH_type3"/>
</dbReference>
<dbReference type="SUPFAM" id="SSF56327">
    <property type="entry name" value="LDH C-terminal domain-like"/>
    <property type="match status" value="1"/>
</dbReference>
<comment type="catalytic activity">
    <reaction evidence="5">
        <text>(S)-malate + NAD(+) = oxaloacetate + NADH + H(+)</text>
        <dbReference type="Rhea" id="RHEA:21432"/>
        <dbReference type="ChEBI" id="CHEBI:15378"/>
        <dbReference type="ChEBI" id="CHEBI:15589"/>
        <dbReference type="ChEBI" id="CHEBI:16452"/>
        <dbReference type="ChEBI" id="CHEBI:57540"/>
        <dbReference type="ChEBI" id="CHEBI:57945"/>
        <dbReference type="EC" id="1.1.1.37"/>
    </reaction>
</comment>
<comment type="caution">
    <text evidence="11">The sequence shown here is derived from an EMBL/GenBank/DDBJ whole genome shotgun (WGS) entry which is preliminary data.</text>
</comment>
<feature type="binding site" evidence="5 7">
    <location>
        <position position="96"/>
    </location>
    <ligand>
        <name>substrate</name>
    </ligand>
</feature>
<dbReference type="InterPro" id="IPR015955">
    <property type="entry name" value="Lactate_DH/Glyco_Ohase_4_C"/>
</dbReference>
<keyword evidence="12" id="KW-1185">Reference proteome</keyword>
<dbReference type="NCBIfam" id="NF004863">
    <property type="entry name" value="PRK06223.1"/>
    <property type="match status" value="1"/>
</dbReference>
<dbReference type="InterPro" id="IPR022383">
    <property type="entry name" value="Lactate/malate_DH_C"/>
</dbReference>
<protein>
    <recommendedName>
        <fullName evidence="5">Malate dehydrogenase</fullName>
        <ecNumber evidence="5">1.1.1.37</ecNumber>
    </recommendedName>
</protein>
<feature type="binding site" evidence="5 7">
    <location>
        <position position="134"/>
    </location>
    <ligand>
        <name>substrate</name>
    </ligand>
</feature>
<dbReference type="FunFam" id="3.40.50.720:FF:000018">
    <property type="entry name" value="Malate dehydrogenase"/>
    <property type="match status" value="1"/>
</dbReference>
<keyword evidence="4 5" id="KW-0520">NAD</keyword>
<feature type="domain" description="Lactate/malate dehydrogenase N-terminal" evidence="9">
    <location>
        <begin position="18"/>
        <end position="156"/>
    </location>
</feature>
<dbReference type="GO" id="GO:0004459">
    <property type="term" value="F:L-lactate dehydrogenase (NAD+) activity"/>
    <property type="evidence" value="ECO:0007669"/>
    <property type="project" value="TreeGrafter"/>
</dbReference>
<evidence type="ECO:0000256" key="6">
    <source>
        <dbReference type="PIRSR" id="PIRSR000102-1"/>
    </source>
</evidence>
<feature type="binding site" evidence="5 8">
    <location>
        <position position="47"/>
    </location>
    <ligand>
        <name>NAD(+)</name>
        <dbReference type="ChEBI" id="CHEBI:57540"/>
    </ligand>
</feature>
<dbReference type="PRINTS" id="PR00086">
    <property type="entry name" value="LLDHDRGNASE"/>
</dbReference>
<comment type="similarity">
    <text evidence="5">Belongs to the LDH/MDH superfamily. MDH type 3 family.</text>
</comment>
<evidence type="ECO:0000256" key="2">
    <source>
        <dbReference type="ARBA" id="ARBA00022532"/>
    </source>
</evidence>
<dbReference type="Pfam" id="PF00056">
    <property type="entry name" value="Ldh_1_N"/>
    <property type="match status" value="1"/>
</dbReference>
<dbReference type="InterPro" id="IPR036291">
    <property type="entry name" value="NAD(P)-bd_dom_sf"/>
</dbReference>
<dbReference type="InterPro" id="IPR001557">
    <property type="entry name" value="L-lactate/malate_DH"/>
</dbReference>
<dbReference type="HAMAP" id="MF_00487">
    <property type="entry name" value="Malate_dehydrog_3"/>
    <property type="match status" value="1"/>
</dbReference>
<dbReference type="GO" id="GO:0006099">
    <property type="term" value="P:tricarboxylic acid cycle"/>
    <property type="evidence" value="ECO:0007669"/>
    <property type="project" value="UniProtKB-UniRule"/>
</dbReference>
<evidence type="ECO:0000256" key="1">
    <source>
        <dbReference type="ARBA" id="ARBA00003966"/>
    </source>
</evidence>
<feature type="binding site" evidence="5 8">
    <location>
        <begin position="132"/>
        <end position="134"/>
    </location>
    <ligand>
        <name>NAD(+)</name>
        <dbReference type="ChEBI" id="CHEBI:57540"/>
    </ligand>
</feature>
<dbReference type="Pfam" id="PF02866">
    <property type="entry name" value="Ldh_1_C"/>
    <property type="match status" value="1"/>
</dbReference>
<dbReference type="EMBL" id="BDFD01000005">
    <property type="protein sequence ID" value="GAV19869.1"/>
    <property type="molecule type" value="Genomic_DNA"/>
</dbReference>
<dbReference type="GO" id="GO:0030060">
    <property type="term" value="F:L-malate dehydrogenase (NAD+) activity"/>
    <property type="evidence" value="ECO:0007669"/>
    <property type="project" value="UniProtKB-UniRule"/>
</dbReference>
<evidence type="ECO:0000313" key="11">
    <source>
        <dbReference type="EMBL" id="GAV19869.1"/>
    </source>
</evidence>